<feature type="region of interest" description="Disordered" evidence="1">
    <location>
        <begin position="1"/>
        <end position="20"/>
    </location>
</feature>
<name>A0A284RZ55_ARMOS</name>
<proteinExistence type="predicted"/>
<dbReference type="Proteomes" id="UP000219338">
    <property type="component" value="Unassembled WGS sequence"/>
</dbReference>
<dbReference type="EMBL" id="FUEG01000022">
    <property type="protein sequence ID" value="SJL14038.1"/>
    <property type="molecule type" value="Genomic_DNA"/>
</dbReference>
<reference evidence="3" key="1">
    <citation type="journal article" date="2017" name="Nat. Ecol. Evol.">
        <title>Genome expansion and lineage-specific genetic innovations in the forest pathogenic fungi Armillaria.</title>
        <authorList>
            <person name="Sipos G."/>
            <person name="Prasanna A.N."/>
            <person name="Walter M.C."/>
            <person name="O'Connor E."/>
            <person name="Balint B."/>
            <person name="Krizsan K."/>
            <person name="Kiss B."/>
            <person name="Hess J."/>
            <person name="Varga T."/>
            <person name="Slot J."/>
            <person name="Riley R."/>
            <person name="Boka B."/>
            <person name="Rigling D."/>
            <person name="Barry K."/>
            <person name="Lee J."/>
            <person name="Mihaltcheva S."/>
            <person name="LaButti K."/>
            <person name="Lipzen A."/>
            <person name="Waldron R."/>
            <person name="Moloney N.M."/>
            <person name="Sperisen C."/>
            <person name="Kredics L."/>
            <person name="Vagvoelgyi C."/>
            <person name="Patrignani A."/>
            <person name="Fitzpatrick D."/>
            <person name="Nagy I."/>
            <person name="Doyle S."/>
            <person name="Anderson J.B."/>
            <person name="Grigoriev I.V."/>
            <person name="Gueldener U."/>
            <person name="Muensterkoetter M."/>
            <person name="Nagy L.G."/>
        </authorList>
    </citation>
    <scope>NUCLEOTIDE SEQUENCE [LARGE SCALE GENOMIC DNA]</scope>
    <source>
        <strain evidence="3">C18/9</strain>
    </source>
</reference>
<evidence type="ECO:0000256" key="1">
    <source>
        <dbReference type="SAM" id="MobiDB-lite"/>
    </source>
</evidence>
<organism evidence="2 3">
    <name type="scientific">Armillaria ostoyae</name>
    <name type="common">Armillaria root rot fungus</name>
    <dbReference type="NCBI Taxonomy" id="47428"/>
    <lineage>
        <taxon>Eukaryota</taxon>
        <taxon>Fungi</taxon>
        <taxon>Dikarya</taxon>
        <taxon>Basidiomycota</taxon>
        <taxon>Agaricomycotina</taxon>
        <taxon>Agaricomycetes</taxon>
        <taxon>Agaricomycetidae</taxon>
        <taxon>Agaricales</taxon>
        <taxon>Marasmiineae</taxon>
        <taxon>Physalacriaceae</taxon>
        <taxon>Armillaria</taxon>
    </lineage>
</organism>
<protein>
    <submittedName>
        <fullName evidence="2">Uncharacterized protein</fullName>
    </submittedName>
</protein>
<gene>
    <name evidence="2" type="ORF">ARMOST_17490</name>
</gene>
<accession>A0A284RZ55</accession>
<evidence type="ECO:0000313" key="3">
    <source>
        <dbReference type="Proteomes" id="UP000219338"/>
    </source>
</evidence>
<keyword evidence="3" id="KW-1185">Reference proteome</keyword>
<dbReference type="AlphaFoldDB" id="A0A284RZ55"/>
<dbReference type="OrthoDB" id="10557011at2759"/>
<feature type="compositionally biased region" description="Basic and acidic residues" evidence="1">
    <location>
        <begin position="9"/>
        <end position="20"/>
    </location>
</feature>
<evidence type="ECO:0000313" key="2">
    <source>
        <dbReference type="EMBL" id="SJL14038.1"/>
    </source>
</evidence>
<sequence length="91" mass="10467">MVKKRRDRGKFGDTRRWGREDGGIWVGYGSSILQPTAQTINIDFFQCTDVVKTASLDLQNEVLPVAELFWLTIQHSQRRRKICMKLLEGVG</sequence>